<dbReference type="Proteomes" id="UP000054107">
    <property type="component" value="Unassembled WGS sequence"/>
</dbReference>
<protein>
    <submittedName>
        <fullName evidence="1">Uncharacterized protein</fullName>
    </submittedName>
</protein>
<keyword evidence="2" id="KW-1185">Reference proteome</keyword>
<accession>A0A0B7MUT9</accession>
<reference evidence="1 2" key="1">
    <citation type="submission" date="2014-09" db="EMBL/GenBank/DDBJ databases">
        <authorList>
            <person name="Ellenberger Sabrina"/>
        </authorList>
    </citation>
    <scope>NUCLEOTIDE SEQUENCE [LARGE SCALE GENOMIC DNA]</scope>
    <source>
        <strain evidence="1 2">CBS 412.66</strain>
    </source>
</reference>
<gene>
    <name evidence="1" type="primary">PARPA_00319.1 scaffold 610</name>
</gene>
<proteinExistence type="predicted"/>
<organism evidence="1 2">
    <name type="scientific">Parasitella parasitica</name>
    <dbReference type="NCBI Taxonomy" id="35722"/>
    <lineage>
        <taxon>Eukaryota</taxon>
        <taxon>Fungi</taxon>
        <taxon>Fungi incertae sedis</taxon>
        <taxon>Mucoromycota</taxon>
        <taxon>Mucoromycotina</taxon>
        <taxon>Mucoromycetes</taxon>
        <taxon>Mucorales</taxon>
        <taxon>Mucorineae</taxon>
        <taxon>Mucoraceae</taxon>
        <taxon>Parasitella</taxon>
    </lineage>
</organism>
<name>A0A0B7MUT9_9FUNG</name>
<dbReference type="OrthoDB" id="2287081at2759"/>
<dbReference type="EMBL" id="LN718954">
    <property type="protein sequence ID" value="CEP07050.1"/>
    <property type="molecule type" value="Genomic_DNA"/>
</dbReference>
<evidence type="ECO:0000313" key="1">
    <source>
        <dbReference type="EMBL" id="CEP07050.1"/>
    </source>
</evidence>
<dbReference type="AlphaFoldDB" id="A0A0B7MUT9"/>
<evidence type="ECO:0000313" key="2">
    <source>
        <dbReference type="Proteomes" id="UP000054107"/>
    </source>
</evidence>
<sequence>MPGPAAFFSTIGAVSAAGAAVYAAKMQSLSNFQQVRSTYSSYNENNVNVNLPTSYSYTSNKKLRLGHRNDIHVLMFVVSKD</sequence>